<dbReference type="GO" id="GO:0003723">
    <property type="term" value="F:RNA binding"/>
    <property type="evidence" value="ECO:0007669"/>
    <property type="project" value="InterPro"/>
</dbReference>
<feature type="transmembrane region" description="Helical" evidence="8">
    <location>
        <begin position="848"/>
        <end position="873"/>
    </location>
</feature>
<evidence type="ECO:0000313" key="9">
    <source>
        <dbReference type="EMBL" id="KAG6787499.1"/>
    </source>
</evidence>
<dbReference type="OrthoDB" id="185373at2759"/>
<dbReference type="GO" id="GO:0022857">
    <property type="term" value="F:transmembrane transporter activity"/>
    <property type="evidence" value="ECO:0007669"/>
    <property type="project" value="InterPro"/>
</dbReference>
<evidence type="ECO:0000256" key="2">
    <source>
        <dbReference type="ARBA" id="ARBA00022692"/>
    </source>
</evidence>
<dbReference type="FunFam" id="1.25.40.10:FF:000031">
    <property type="entry name" value="Pentatricopeptide repeat-containing protein mitochondrial"/>
    <property type="match status" value="1"/>
</dbReference>
<comment type="subcellular location">
    <subcellularLocation>
        <location evidence="1">Membrane</location>
        <topology evidence="1">Multi-pass membrane protein</topology>
    </subcellularLocation>
</comment>
<sequence length="922" mass="103165">MSSNCYSIQTIVNHLKHCTKLKQLQSMYAVMVKTNTNQDCYLMNQFISALSTFNRMDCAVLAYTQMENPNVFVYNAMIKGFVQSCQPVQALELYVQMLRANVSPTSYTFPSLIKACGLVSQLRFAEAVHGHVWRNGFDSHVFVQTSLVDFYSSMGRIEESVRVFDEMPERDVFAWTTMISGLVRNKRFREALGVFNEMAKHGIGPDEVTMATVISACAHLGALDLGKEIHYYIMQHGFNLDVYIGSALIDMYAKCGSLDRSLLMFFKLREKNLFCWNSVIEGLAVHGYAEEALAMFDKMEREKIKPNGVTFVSVLSACNHAGLIEEGRKRFASMTRDHSIPPGVEHYGCMVDLLSKAGLLEEALQLIRTMKLEPNAVIWGALLSGCKLHRNLEIAQVAANKLMVLEPGNSGYYTLLVNMNAEVNRWGEAAKIRLTMKEQGVEKRCPGSSWIEMESQVHQFAASDKSHAASDGIYLLLAELNGQMKLAGYVKQRQWSRGVVQSHMKRIVENSVQKCRDDSGSRILLVALRDEATETRVTKDIFYGALYIIALAAGSGGTKPNISTMGADQFDVYIQDNVGWTLGYALPTLGLAVSIIVFLVGTPFYRHKLPAESPLTRMAQVLVAAVKKWKVPVPDDPKQLHELSLDEYIGSGKELTIPLLLGVESGSRSPWMLCPVTQVEETKQMIKMLPVWAATFIPSTILAQVHTLFIKQGTVLDRSMGPHFEIPPACLTAFVTISMLTSLAIYDRYFVPMARHYTKRPRGITLLQRMGIGFMLHVIVMITACLAERKRLSVAREHNIIGKNEVVPLGIFILLPQFVLMGVADNFVEAAKIEFFYDHSPEGMKSLGTSYFTSSLGIGNFLSSFILSTVSKITKKHGHKGWILDNPNLSHLDYYYAVLAILSFLNFLLYLVAANFLFITWT</sequence>
<dbReference type="FunFam" id="1.25.40.10:FF:000344">
    <property type="entry name" value="Pentatricopeptide repeat-containing protein"/>
    <property type="match status" value="1"/>
</dbReference>
<evidence type="ECO:0000256" key="1">
    <source>
        <dbReference type="ARBA" id="ARBA00004141"/>
    </source>
</evidence>
<keyword evidence="3" id="KW-0677">Repeat</keyword>
<dbReference type="AlphaFoldDB" id="A0A8X8AFP4"/>
<feature type="transmembrane region" description="Helical" evidence="8">
    <location>
        <begin position="726"/>
        <end position="746"/>
    </location>
</feature>
<keyword evidence="5 8" id="KW-0472">Membrane</keyword>
<dbReference type="Pfam" id="PF00854">
    <property type="entry name" value="PTR2"/>
    <property type="match status" value="1"/>
</dbReference>
<evidence type="ECO:0000256" key="6">
    <source>
        <dbReference type="ARBA" id="ARBA00061659"/>
    </source>
</evidence>
<dbReference type="PANTHER" id="PTHR47926">
    <property type="entry name" value="PENTATRICOPEPTIDE REPEAT-CONTAINING PROTEIN"/>
    <property type="match status" value="1"/>
</dbReference>
<proteinExistence type="inferred from homology"/>
<dbReference type="Proteomes" id="UP000886885">
    <property type="component" value="Chromosome 2A"/>
</dbReference>
<dbReference type="InterPro" id="IPR000109">
    <property type="entry name" value="POT_fam"/>
</dbReference>
<accession>A0A8X8AFP4</accession>
<evidence type="ECO:0000256" key="7">
    <source>
        <dbReference type="PROSITE-ProRule" id="PRU00708"/>
    </source>
</evidence>
<reference evidence="9" key="1">
    <citation type="journal article" date="2020" name="bioRxiv">
        <title>Hybrid origin of Populus tomentosa Carr. identified through genome sequencing and phylogenomic analysis.</title>
        <authorList>
            <person name="An X."/>
            <person name="Gao K."/>
            <person name="Chen Z."/>
            <person name="Li J."/>
            <person name="Yang X."/>
            <person name="Yang X."/>
            <person name="Zhou J."/>
            <person name="Guo T."/>
            <person name="Zhao T."/>
            <person name="Huang S."/>
            <person name="Miao D."/>
            <person name="Khan W.U."/>
            <person name="Rao P."/>
            <person name="Ye M."/>
            <person name="Lei B."/>
            <person name="Liao W."/>
            <person name="Wang J."/>
            <person name="Ji L."/>
            <person name="Li Y."/>
            <person name="Guo B."/>
            <person name="Mustafa N.S."/>
            <person name="Li S."/>
            <person name="Yun Q."/>
            <person name="Keller S.R."/>
            <person name="Mao J."/>
            <person name="Zhang R."/>
            <person name="Strauss S.H."/>
        </authorList>
    </citation>
    <scope>NUCLEOTIDE SEQUENCE</scope>
    <source>
        <strain evidence="9">GM15</strain>
        <tissue evidence="9">Leaf</tissue>
    </source>
</reference>
<evidence type="ECO:0000313" key="10">
    <source>
        <dbReference type="Proteomes" id="UP000886885"/>
    </source>
</evidence>
<feature type="repeat" description="PPR" evidence="7">
    <location>
        <begin position="171"/>
        <end position="205"/>
    </location>
</feature>
<feature type="transmembrane region" description="Helical" evidence="8">
    <location>
        <begin position="766"/>
        <end position="786"/>
    </location>
</feature>
<keyword evidence="2 8" id="KW-0812">Transmembrane</keyword>
<feature type="transmembrane region" description="Helical" evidence="8">
    <location>
        <begin position="894"/>
        <end position="919"/>
    </location>
</feature>
<dbReference type="InterPro" id="IPR046848">
    <property type="entry name" value="E_motif"/>
</dbReference>
<dbReference type="InterPro" id="IPR046960">
    <property type="entry name" value="PPR_At4g14850-like_plant"/>
</dbReference>
<dbReference type="Pfam" id="PF13041">
    <property type="entry name" value="PPR_2"/>
    <property type="match status" value="3"/>
</dbReference>
<name>A0A8X8AFP4_POPTO</name>
<dbReference type="GO" id="GO:0009451">
    <property type="term" value="P:RNA modification"/>
    <property type="evidence" value="ECO:0007669"/>
    <property type="project" value="InterPro"/>
</dbReference>
<dbReference type="NCBIfam" id="TIGR00756">
    <property type="entry name" value="PPR"/>
    <property type="match status" value="4"/>
</dbReference>
<comment type="similarity">
    <text evidence="6">Belongs to the PPR family. PCMP-E subfamily.</text>
</comment>
<dbReference type="GO" id="GO:0016020">
    <property type="term" value="C:membrane"/>
    <property type="evidence" value="ECO:0007669"/>
    <property type="project" value="UniProtKB-SubCell"/>
</dbReference>
<organism evidence="9 10">
    <name type="scientific">Populus tomentosa</name>
    <name type="common">Chinese white poplar</name>
    <dbReference type="NCBI Taxonomy" id="118781"/>
    <lineage>
        <taxon>Eukaryota</taxon>
        <taxon>Viridiplantae</taxon>
        <taxon>Streptophyta</taxon>
        <taxon>Embryophyta</taxon>
        <taxon>Tracheophyta</taxon>
        <taxon>Spermatophyta</taxon>
        <taxon>Magnoliopsida</taxon>
        <taxon>eudicotyledons</taxon>
        <taxon>Gunneridae</taxon>
        <taxon>Pentapetalae</taxon>
        <taxon>rosids</taxon>
        <taxon>fabids</taxon>
        <taxon>Malpighiales</taxon>
        <taxon>Salicaceae</taxon>
        <taxon>Saliceae</taxon>
        <taxon>Populus</taxon>
    </lineage>
</organism>
<keyword evidence="10" id="KW-1185">Reference proteome</keyword>
<dbReference type="FunFam" id="1.25.40.10:FF:000280">
    <property type="entry name" value="Pentatricopeptide repeat-containing protein"/>
    <property type="match status" value="1"/>
</dbReference>
<feature type="transmembrane region" description="Helical" evidence="8">
    <location>
        <begin position="806"/>
        <end position="828"/>
    </location>
</feature>
<comment type="caution">
    <text evidence="9">The sequence shown here is derived from an EMBL/GenBank/DDBJ whole genome shotgun (WGS) entry which is preliminary data.</text>
</comment>
<evidence type="ECO:0000256" key="3">
    <source>
        <dbReference type="ARBA" id="ARBA00022737"/>
    </source>
</evidence>
<evidence type="ECO:0000256" key="8">
    <source>
        <dbReference type="SAM" id="Phobius"/>
    </source>
</evidence>
<dbReference type="InterPro" id="IPR002885">
    <property type="entry name" value="PPR_rpt"/>
</dbReference>
<evidence type="ECO:0000256" key="5">
    <source>
        <dbReference type="ARBA" id="ARBA00023136"/>
    </source>
</evidence>
<feature type="repeat" description="PPR" evidence="7">
    <location>
        <begin position="70"/>
        <end position="104"/>
    </location>
</feature>
<gene>
    <name evidence="9" type="ORF">POTOM_009140</name>
</gene>
<dbReference type="Pfam" id="PF01535">
    <property type="entry name" value="PPR"/>
    <property type="match status" value="1"/>
</dbReference>
<dbReference type="PROSITE" id="PS51375">
    <property type="entry name" value="PPR"/>
    <property type="match status" value="3"/>
</dbReference>
<feature type="transmembrane region" description="Helical" evidence="8">
    <location>
        <begin position="578"/>
        <end position="600"/>
    </location>
</feature>
<dbReference type="PANTHER" id="PTHR47926:SF376">
    <property type="entry name" value="TETRATRICOPEPTIDE-LIKE HELICAL DOMAIN SUPERFAMILY"/>
    <property type="match status" value="1"/>
</dbReference>
<keyword evidence="4 8" id="KW-1133">Transmembrane helix</keyword>
<evidence type="ECO:0000256" key="4">
    <source>
        <dbReference type="ARBA" id="ARBA00022989"/>
    </source>
</evidence>
<dbReference type="Pfam" id="PF20431">
    <property type="entry name" value="E_motif"/>
    <property type="match status" value="1"/>
</dbReference>
<protein>
    <submittedName>
        <fullName evidence="9">Uncharacterized protein</fullName>
    </submittedName>
</protein>
<dbReference type="EMBL" id="JAAWWB010000003">
    <property type="protein sequence ID" value="KAG6787499.1"/>
    <property type="molecule type" value="Genomic_DNA"/>
</dbReference>
<feature type="repeat" description="PPR" evidence="7">
    <location>
        <begin position="272"/>
        <end position="306"/>
    </location>
</feature>